<feature type="compositionally biased region" description="Polar residues" evidence="1">
    <location>
        <begin position="1"/>
        <end position="26"/>
    </location>
</feature>
<evidence type="ECO:0000313" key="3">
    <source>
        <dbReference type="Proteomes" id="UP001357485"/>
    </source>
</evidence>
<comment type="caution">
    <text evidence="2">The sequence shown here is derived from an EMBL/GenBank/DDBJ whole genome shotgun (WGS) entry which is preliminary data.</text>
</comment>
<evidence type="ECO:0000313" key="2">
    <source>
        <dbReference type="EMBL" id="KAK5120319.1"/>
    </source>
</evidence>
<evidence type="ECO:0008006" key="4">
    <source>
        <dbReference type="Google" id="ProtNLM"/>
    </source>
</evidence>
<keyword evidence="3" id="KW-1185">Reference proteome</keyword>
<dbReference type="EMBL" id="JAVRRA010025250">
    <property type="protein sequence ID" value="KAK5120319.1"/>
    <property type="molecule type" value="Genomic_DNA"/>
</dbReference>
<sequence length="133" mass="13864">MSQSPNVNRNINPSNAISAPPSQLSISADAPSLHQPVFSGHGYGVFPPPPTSPANPRKRRASGSLGSGSLIGSSASSFADPEGFIGGARDIDLSTQSPPVAKKGRTNTPWTPAEEQRLKTMRDAGNSWSEIAK</sequence>
<dbReference type="Proteomes" id="UP001357485">
    <property type="component" value="Unassembled WGS sequence"/>
</dbReference>
<name>A0ABR0KRU1_9PEZI</name>
<reference evidence="2 3" key="1">
    <citation type="submission" date="2023-08" db="EMBL/GenBank/DDBJ databases">
        <title>Black Yeasts Isolated from many extreme environments.</title>
        <authorList>
            <person name="Coleine C."/>
            <person name="Stajich J.E."/>
            <person name="Selbmann L."/>
        </authorList>
    </citation>
    <scope>NUCLEOTIDE SEQUENCE [LARGE SCALE GENOMIC DNA]</scope>
    <source>
        <strain evidence="2 3">CCFEE 536</strain>
    </source>
</reference>
<evidence type="ECO:0000256" key="1">
    <source>
        <dbReference type="SAM" id="MobiDB-lite"/>
    </source>
</evidence>
<gene>
    <name evidence="2" type="ORF">LTR16_004615</name>
</gene>
<feature type="compositionally biased region" description="Low complexity" evidence="1">
    <location>
        <begin position="62"/>
        <end position="77"/>
    </location>
</feature>
<feature type="region of interest" description="Disordered" evidence="1">
    <location>
        <begin position="1"/>
        <end position="133"/>
    </location>
</feature>
<proteinExistence type="predicted"/>
<feature type="non-terminal residue" evidence="2">
    <location>
        <position position="133"/>
    </location>
</feature>
<accession>A0ABR0KRU1</accession>
<organism evidence="2 3">
    <name type="scientific">Cryomyces antarcticus</name>
    <dbReference type="NCBI Taxonomy" id="329879"/>
    <lineage>
        <taxon>Eukaryota</taxon>
        <taxon>Fungi</taxon>
        <taxon>Dikarya</taxon>
        <taxon>Ascomycota</taxon>
        <taxon>Pezizomycotina</taxon>
        <taxon>Dothideomycetes</taxon>
        <taxon>Dothideomycetes incertae sedis</taxon>
        <taxon>Cryomyces</taxon>
    </lineage>
</organism>
<protein>
    <recommendedName>
        <fullName evidence="4">Myb-like domain-containing protein</fullName>
    </recommendedName>
</protein>